<feature type="region of interest" description="Disordered" evidence="1">
    <location>
        <begin position="1"/>
        <end position="98"/>
    </location>
</feature>
<evidence type="ECO:0000313" key="2">
    <source>
        <dbReference type="EMBL" id="WVZ49639.1"/>
    </source>
</evidence>
<gene>
    <name evidence="2" type="ORF">U9M48_000979</name>
</gene>
<evidence type="ECO:0000256" key="1">
    <source>
        <dbReference type="SAM" id="MobiDB-lite"/>
    </source>
</evidence>
<feature type="compositionally biased region" description="Basic and acidic residues" evidence="1">
    <location>
        <begin position="85"/>
        <end position="98"/>
    </location>
</feature>
<dbReference type="Proteomes" id="UP001341281">
    <property type="component" value="Chromosome 01"/>
</dbReference>
<reference evidence="2 3" key="1">
    <citation type="submission" date="2024-02" db="EMBL/GenBank/DDBJ databases">
        <title>High-quality chromosome-scale genome assembly of Pensacola bahiagrass (Paspalum notatum Flugge var. saurae).</title>
        <authorList>
            <person name="Vega J.M."/>
            <person name="Podio M."/>
            <person name="Orjuela J."/>
            <person name="Siena L.A."/>
            <person name="Pessino S.C."/>
            <person name="Combes M.C."/>
            <person name="Mariac C."/>
            <person name="Albertini E."/>
            <person name="Pupilli F."/>
            <person name="Ortiz J.P.A."/>
            <person name="Leblanc O."/>
        </authorList>
    </citation>
    <scope>NUCLEOTIDE SEQUENCE [LARGE SCALE GENOMIC DNA]</scope>
    <source>
        <strain evidence="2">R1</strain>
        <tissue evidence="2">Leaf</tissue>
    </source>
</reference>
<accession>A0AAQ3PNH6</accession>
<keyword evidence="3" id="KW-1185">Reference proteome</keyword>
<evidence type="ECO:0000313" key="3">
    <source>
        <dbReference type="Proteomes" id="UP001341281"/>
    </source>
</evidence>
<dbReference type="AlphaFoldDB" id="A0AAQ3PNH6"/>
<dbReference type="EMBL" id="CP144745">
    <property type="protein sequence ID" value="WVZ49639.1"/>
    <property type="molecule type" value="Genomic_DNA"/>
</dbReference>
<organism evidence="2 3">
    <name type="scientific">Paspalum notatum var. saurae</name>
    <dbReference type="NCBI Taxonomy" id="547442"/>
    <lineage>
        <taxon>Eukaryota</taxon>
        <taxon>Viridiplantae</taxon>
        <taxon>Streptophyta</taxon>
        <taxon>Embryophyta</taxon>
        <taxon>Tracheophyta</taxon>
        <taxon>Spermatophyta</taxon>
        <taxon>Magnoliopsida</taxon>
        <taxon>Liliopsida</taxon>
        <taxon>Poales</taxon>
        <taxon>Poaceae</taxon>
        <taxon>PACMAD clade</taxon>
        <taxon>Panicoideae</taxon>
        <taxon>Andropogonodae</taxon>
        <taxon>Paspaleae</taxon>
        <taxon>Paspalinae</taxon>
        <taxon>Paspalum</taxon>
    </lineage>
</organism>
<sequence length="131" mass="13951">MRASGRAPAKIPPSPSRVLILASPGTPIKPSHRGPRGLFPSPRCRRRERGSRGGVTGAEEGEEVAAEPFEPRNTLLTQGGAAPRPRRDAAVPGAEDVRTTVDPKPYIAAGAPRRLYLAGDLYTSARGARHR</sequence>
<protein>
    <submittedName>
        <fullName evidence="2">Uncharacterized protein</fullName>
    </submittedName>
</protein>
<proteinExistence type="predicted"/>
<name>A0AAQ3PNH6_PASNO</name>